<evidence type="ECO:0000259" key="8">
    <source>
        <dbReference type="PROSITE" id="PS50126"/>
    </source>
</evidence>
<evidence type="ECO:0000313" key="10">
    <source>
        <dbReference type="Proteomes" id="UP000322454"/>
    </source>
</evidence>
<evidence type="ECO:0000313" key="9">
    <source>
        <dbReference type="EMBL" id="RZV39994.1"/>
    </source>
</evidence>
<dbReference type="InterPro" id="IPR012340">
    <property type="entry name" value="NA-bd_OB-fold"/>
</dbReference>
<dbReference type="InterPro" id="IPR022966">
    <property type="entry name" value="RNase_II/R_CS"/>
</dbReference>
<dbReference type="InterPro" id="IPR011805">
    <property type="entry name" value="RNase_R"/>
</dbReference>
<dbReference type="SMART" id="SM00955">
    <property type="entry name" value="RNB"/>
    <property type="match status" value="1"/>
</dbReference>
<dbReference type="HAMAP" id="MF_01895">
    <property type="entry name" value="RNase_R"/>
    <property type="match status" value="1"/>
</dbReference>
<reference evidence="9 10" key="1">
    <citation type="submission" date="2019-01" db="EMBL/GenBank/DDBJ databases">
        <title>Insights into ecological role of a new deltaproteobacterial order Candidatus Sinidesulfobacterales (Sva0485) by metagenomics and metatranscriptomics.</title>
        <authorList>
            <person name="Tan S."/>
            <person name="Liu J."/>
            <person name="Fang Y."/>
            <person name="Hedlund B."/>
            <person name="Lian Z.-H."/>
            <person name="Huang L.-Y."/>
            <person name="Li J.-T."/>
            <person name="Huang L.-N."/>
            <person name="Li W.-J."/>
            <person name="Jiang H.-C."/>
            <person name="Dong H.-L."/>
            <person name="Shu W.-S."/>
        </authorList>
    </citation>
    <scope>NUCLEOTIDE SEQUENCE [LARGE SCALE GENOMIC DNA]</scope>
    <source>
        <strain evidence="9">AP4</strain>
    </source>
</reference>
<dbReference type="SUPFAM" id="SSF50249">
    <property type="entry name" value="Nucleic acid-binding proteins"/>
    <property type="match status" value="4"/>
</dbReference>
<comment type="catalytic activity">
    <reaction evidence="1 7">
        <text>Exonucleolytic cleavage in the 3'- to 5'-direction to yield nucleoside 5'-phosphates.</text>
        <dbReference type="EC" id="3.1.13.1"/>
    </reaction>
</comment>
<evidence type="ECO:0000256" key="4">
    <source>
        <dbReference type="ARBA" id="ARBA00022801"/>
    </source>
</evidence>
<dbReference type="NCBIfam" id="TIGR00358">
    <property type="entry name" value="3_prime_RNase"/>
    <property type="match status" value="1"/>
</dbReference>
<dbReference type="PROSITE" id="PS01175">
    <property type="entry name" value="RIBONUCLEASE_II"/>
    <property type="match status" value="1"/>
</dbReference>
<gene>
    <name evidence="7 9" type="primary">rnr</name>
    <name evidence="9" type="ORF">EVJ48_02135</name>
</gene>
<dbReference type="GO" id="GO:0003723">
    <property type="term" value="F:RNA binding"/>
    <property type="evidence" value="ECO:0007669"/>
    <property type="project" value="UniProtKB-UniRule"/>
</dbReference>
<comment type="caution">
    <text evidence="9">The sequence shown here is derived from an EMBL/GenBank/DDBJ whole genome shotgun (WGS) entry which is preliminary data.</text>
</comment>
<protein>
    <recommendedName>
        <fullName evidence="7">Ribonuclease R</fullName>
        <shortName evidence="7">RNase R</shortName>
        <ecNumber evidence="7">3.1.13.1</ecNumber>
    </recommendedName>
</protein>
<comment type="subcellular location">
    <subcellularLocation>
        <location evidence="7">Cytoplasm</location>
    </subcellularLocation>
</comment>
<dbReference type="GO" id="GO:0008859">
    <property type="term" value="F:exoribonuclease II activity"/>
    <property type="evidence" value="ECO:0007669"/>
    <property type="project" value="UniProtKB-UniRule"/>
</dbReference>
<accession>A0A520XFN1</accession>
<dbReference type="Proteomes" id="UP000322454">
    <property type="component" value="Unassembled WGS sequence"/>
</dbReference>
<sequence length="735" mass="84507">MKTVTRDDIIYLFSGKSDVPLSFADIKHGLNVKSAKNLYTVKKILDSMTADGDLIFTKGEKYIFSQKLNFIHGTVVLKKRNFAFVTDETGGGKDIFVKISDLAGAIPQDTVVMQIMPDSAYYLKKKQKNRNSETKRGRVVRIIKRNLKNIKAVVKVEKNIAVLTPLSPEFDDLFYFDMHKFKDKDKLKNGVIVNAVLSETDDFSSRIVSIDKILGDIEEKDAEEEIILNKYNIYKSFGEKALKELDEFSSDIEESDKKEKERLDLTALPFITVDGEDAKDFDDAVYLQSGGKSKTGAAKLYVAIADVSYFVKFGSAIDDEAFKRGNSTYFPGSVYPMLPEKLSNGLCSLLPEKKRFVMVCEMDIDLKKGIIKKKKIYKGVIKTFGRLTYNEVYNFLKALDENKNDILNEKLIPIKDMLVGMRNLSNILRNKRIKNGSLNFDPVKSKVELDENKEPISVVPEPRNFAYDLIEDFMITANCAVAEFIESKKIPSIYRVHERPDEDKVKDFFKMLKYFKISVPNVSMENPSDYQKMLDKIKGTPLSAFLEQAFLRSMKIAVYSQVNIRHFGLALSSYTHFTSPIRRYADLIIHRILAFIISNERNENKIPEWLNPEYLKSVSNAISRREKLSSDAEREYLDFKKMQFLKKHEQSLYEGFITNVVNFGFFVDIKGFFIQGFVHVSTIADDYYEYSDYSKILKGRHTRKIFKTGDGVLISVYSIDLLKREIDLRFVKFQK</sequence>
<keyword evidence="5 7" id="KW-0269">Exonuclease</keyword>
<keyword evidence="2 7" id="KW-0963">Cytoplasm</keyword>
<dbReference type="CDD" id="cd04471">
    <property type="entry name" value="S1_RNase_R"/>
    <property type="match status" value="1"/>
</dbReference>
<comment type="similarity">
    <text evidence="7">Belongs to the RNR ribonuclease family. RNase R subfamily.</text>
</comment>
<dbReference type="InterPro" id="IPR003029">
    <property type="entry name" value="S1_domain"/>
</dbReference>
<evidence type="ECO:0000256" key="3">
    <source>
        <dbReference type="ARBA" id="ARBA00022722"/>
    </source>
</evidence>
<dbReference type="AlphaFoldDB" id="A0A520XFN1"/>
<dbReference type="InterPro" id="IPR004476">
    <property type="entry name" value="RNase_II/RNase_R"/>
</dbReference>
<dbReference type="EMBL" id="SHMQ01000004">
    <property type="protein sequence ID" value="RZV39994.1"/>
    <property type="molecule type" value="Genomic_DNA"/>
</dbReference>
<dbReference type="PANTHER" id="PTHR23355:SF9">
    <property type="entry name" value="DIS3-LIKE EXONUCLEASE 2"/>
    <property type="match status" value="1"/>
</dbReference>
<name>A0A520XFN1_9DELT</name>
<evidence type="ECO:0000256" key="6">
    <source>
        <dbReference type="ARBA" id="ARBA00022884"/>
    </source>
</evidence>
<evidence type="ECO:0000256" key="1">
    <source>
        <dbReference type="ARBA" id="ARBA00001849"/>
    </source>
</evidence>
<dbReference type="InterPro" id="IPR050180">
    <property type="entry name" value="RNR_Ribonuclease"/>
</dbReference>
<dbReference type="InterPro" id="IPR001900">
    <property type="entry name" value="RNase_II/R"/>
</dbReference>
<organism evidence="9 10">
    <name type="scientific">Candidatus Acidulodesulfobacterium acidiphilum</name>
    <dbReference type="NCBI Taxonomy" id="2597224"/>
    <lineage>
        <taxon>Bacteria</taxon>
        <taxon>Deltaproteobacteria</taxon>
        <taxon>Candidatus Acidulodesulfobacterales</taxon>
        <taxon>Candidatus Acidulodesulfobacterium</taxon>
    </lineage>
</organism>
<evidence type="ECO:0000256" key="5">
    <source>
        <dbReference type="ARBA" id="ARBA00022839"/>
    </source>
</evidence>
<keyword evidence="4 7" id="KW-0378">Hydrolase</keyword>
<dbReference type="EC" id="3.1.13.1" evidence="7"/>
<evidence type="ECO:0000256" key="2">
    <source>
        <dbReference type="ARBA" id="ARBA00022490"/>
    </source>
</evidence>
<dbReference type="Pfam" id="PF00773">
    <property type="entry name" value="RNB"/>
    <property type="match status" value="1"/>
</dbReference>
<comment type="function">
    <text evidence="7">3'-5' exoribonuclease that releases 5'-nucleoside monophosphates and is involved in maturation of structured RNAs.</text>
</comment>
<dbReference type="NCBIfam" id="TIGR02063">
    <property type="entry name" value="RNase_R"/>
    <property type="match status" value="1"/>
</dbReference>
<dbReference type="SMART" id="SM00316">
    <property type="entry name" value="S1"/>
    <property type="match status" value="1"/>
</dbReference>
<proteinExistence type="inferred from homology"/>
<dbReference type="Pfam" id="PF00575">
    <property type="entry name" value="S1"/>
    <property type="match status" value="1"/>
</dbReference>
<dbReference type="GO" id="GO:0005829">
    <property type="term" value="C:cytosol"/>
    <property type="evidence" value="ECO:0007669"/>
    <property type="project" value="TreeGrafter"/>
</dbReference>
<keyword evidence="6 7" id="KW-0694">RNA-binding</keyword>
<dbReference type="PANTHER" id="PTHR23355">
    <property type="entry name" value="RIBONUCLEASE"/>
    <property type="match status" value="1"/>
</dbReference>
<dbReference type="Gene3D" id="2.40.50.140">
    <property type="entry name" value="Nucleic acid-binding proteins"/>
    <property type="match status" value="2"/>
</dbReference>
<evidence type="ECO:0000256" key="7">
    <source>
        <dbReference type="HAMAP-Rule" id="MF_01895"/>
    </source>
</evidence>
<feature type="domain" description="S1 motif" evidence="8">
    <location>
        <begin position="650"/>
        <end position="731"/>
    </location>
</feature>
<dbReference type="PROSITE" id="PS50126">
    <property type="entry name" value="S1"/>
    <property type="match status" value="1"/>
</dbReference>
<keyword evidence="3 7" id="KW-0540">Nuclease</keyword>
<dbReference type="GO" id="GO:0006402">
    <property type="term" value="P:mRNA catabolic process"/>
    <property type="evidence" value="ECO:0007669"/>
    <property type="project" value="TreeGrafter"/>
</dbReference>